<evidence type="ECO:0000313" key="11">
    <source>
        <dbReference type="Proteomes" id="UP000184368"/>
    </source>
</evidence>
<feature type="domain" description="PKD" evidence="8">
    <location>
        <begin position="761"/>
        <end position="809"/>
    </location>
</feature>
<dbReference type="PROSITE" id="PS50093">
    <property type="entry name" value="PKD"/>
    <property type="match status" value="1"/>
</dbReference>
<dbReference type="PROSITE" id="PS51007">
    <property type="entry name" value="CYTC"/>
    <property type="match status" value="1"/>
</dbReference>
<dbReference type="Gene3D" id="3.40.50.880">
    <property type="match status" value="1"/>
</dbReference>
<feature type="signal peptide" evidence="7">
    <location>
        <begin position="1"/>
        <end position="29"/>
    </location>
</feature>
<organism evidence="10 11">
    <name type="scientific">Cnuella takakiae</name>
    <dbReference type="NCBI Taxonomy" id="1302690"/>
    <lineage>
        <taxon>Bacteria</taxon>
        <taxon>Pseudomonadati</taxon>
        <taxon>Bacteroidota</taxon>
        <taxon>Chitinophagia</taxon>
        <taxon>Chitinophagales</taxon>
        <taxon>Chitinophagaceae</taxon>
        <taxon>Cnuella</taxon>
    </lineage>
</organism>
<sequence length="1154" mass="126190">MPYKRNTVKRKPSLRIFVLFLFAASLLFAACNKRSGKPRVLVFSKTNGWQHESIPAGVAAMQKLGTQDGFEVDTTTNAAYFTEDSLKKYAAVVFLSTTGDVLNNYQEAEFERFIQSGGGFVGIHAAADTEYDWGWYGRLVGGYFETHPGIRDSFPNVQPGSFAVVQKDGPGMKDMPAKFNHTDEFYSFKKMDSTVNVLLTVDEASFKGGYMNGNHPMAWYHDYDGGRAWYTNLGHTNESFSDPVVLKHISGGIKYAVGDNKELNFDKARTAKVPEEERFNKTMLAGGQFYEPTEMTVLPNLDILVAQRRGEILLYKNGDSAMKQAGFLNVYFKTLNTPGVNAEEGVLGLKADPNFSKNNYVYIYYSPADTSVNRLSRFKFVNDKLDMQSEQVVLQLYSQREICCHTGGSIAFDNEGLLYLSTGDNSTPFDEKGQQYVNHGYAPLNDAPGHEQYDARRTSGNANDLRGKILRIRVKEDGSYEIPEGNLYPKGTAGTRPEIYVQGNRNPYRISVDQKNGFLYWGEVGPDAAADSLDTRGPRGYDELNQARKAGFFGWPLFVGNNYPYHEYNYETGATGAAFDPNKPINNSRNNTGIKELPPVAPPFIWYPYAASKEFPQVATGGRNAMAGPVYYTSMFPKETRLPDYYDGKLLIYDWIRGWIKAVTMKENGDFDKMEPFMGNTKFNALIDMEVGPDGKLYLLEYGSGWFSKNPDAALSRIDYNSGNLAPKVAGIKVDRTSGALPLKVVATVDAKDPEQKELKYIWNLGNGQTKETSEPRLEHNFDKAGEYALSVTVQDKDGSKTQSETVPVFAGNAAPDINVTVTGNKTFYFPGKPVAYAVTYTDKEDGSQAAPDALLVSADYVEGTDKAGANMGHQVLTEAMMGKNLVQSLDCKACHKLEEKSVGPAYTAVSQKYQKDGGAVNHLVNKIIRGGAGVWGETAMPAHPNLKPTDARQIVAYILSLSGGSALNKSLPANGTVPATLGKPAKDNGMLVISASYTDKGSNGIRPLESHSGIALRSNTVGMGAVAKTQGFNLMDNGGNQLLIFPKGSGWFAFNNIDLSGIGSLDINLNWGKAPLYGYAFEVRLDAPDGKQIGSGALAGGLPTSATGGGAGIKVDIQPVTDNKMHTLYIVARSAKAGERHEPAVTSIRFNPR</sequence>
<dbReference type="InterPro" id="IPR011041">
    <property type="entry name" value="Quinoprot_gluc/sorb_DH_b-prop"/>
</dbReference>
<dbReference type="Pfam" id="PF00034">
    <property type="entry name" value="Cytochrom_C"/>
    <property type="match status" value="1"/>
</dbReference>
<evidence type="ECO:0000256" key="3">
    <source>
        <dbReference type="ARBA" id="ARBA00022723"/>
    </source>
</evidence>
<dbReference type="InterPro" id="IPR036909">
    <property type="entry name" value="Cyt_c-like_dom_sf"/>
</dbReference>
<dbReference type="STRING" id="1302690.BUE76_15765"/>
<keyword evidence="1" id="KW-0813">Transport</keyword>
<dbReference type="Pfam" id="PF00801">
    <property type="entry name" value="PKD"/>
    <property type="match status" value="1"/>
</dbReference>
<dbReference type="GO" id="GO:0009055">
    <property type="term" value="F:electron transfer activity"/>
    <property type="evidence" value="ECO:0007669"/>
    <property type="project" value="InterPro"/>
</dbReference>
<proteinExistence type="predicted"/>
<dbReference type="PANTHER" id="PTHR40469">
    <property type="entry name" value="SECRETED GLYCOSYL HYDROLASE"/>
    <property type="match status" value="1"/>
</dbReference>
<dbReference type="SUPFAM" id="SSF50952">
    <property type="entry name" value="Soluble quinoprotein glucose dehydrogenase"/>
    <property type="match status" value="1"/>
</dbReference>
<reference evidence="10 11" key="1">
    <citation type="submission" date="2016-11" db="EMBL/GenBank/DDBJ databases">
        <authorList>
            <person name="Jaros S."/>
            <person name="Januszkiewicz K."/>
            <person name="Wedrychowicz H."/>
        </authorList>
    </citation>
    <scope>NUCLEOTIDE SEQUENCE [LARGE SCALE GENOMIC DNA]</scope>
    <source>
        <strain evidence="10 11">DSM 26897</strain>
    </source>
</reference>
<protein>
    <submittedName>
        <fullName evidence="10">Glucose/arabinose dehydrogenase, beta-propeller fold</fullName>
    </submittedName>
</protein>
<keyword evidence="7" id="KW-0732">Signal</keyword>
<accession>A0A1M5I5D4</accession>
<dbReference type="PRINTS" id="PR00606">
    <property type="entry name" value="CYTCHROMECID"/>
</dbReference>
<dbReference type="InterPro" id="IPR029062">
    <property type="entry name" value="Class_I_gatase-like"/>
</dbReference>
<dbReference type="SUPFAM" id="SSF46626">
    <property type="entry name" value="Cytochrome c"/>
    <property type="match status" value="1"/>
</dbReference>
<keyword evidence="5 6" id="KW-0408">Iron</keyword>
<dbReference type="Proteomes" id="UP000184368">
    <property type="component" value="Unassembled WGS sequence"/>
</dbReference>
<dbReference type="InterPro" id="IPR035986">
    <property type="entry name" value="PKD_dom_sf"/>
</dbReference>
<dbReference type="InterPro" id="IPR009056">
    <property type="entry name" value="Cyt_c-like_dom"/>
</dbReference>
<dbReference type="Gene3D" id="2.60.120.260">
    <property type="entry name" value="Galactose-binding domain-like"/>
    <property type="match status" value="1"/>
</dbReference>
<dbReference type="SUPFAM" id="SSF49299">
    <property type="entry name" value="PKD domain"/>
    <property type="match status" value="1"/>
</dbReference>
<evidence type="ECO:0000256" key="4">
    <source>
        <dbReference type="ARBA" id="ARBA00022982"/>
    </source>
</evidence>
<dbReference type="Gene3D" id="2.60.40.10">
    <property type="entry name" value="Immunoglobulins"/>
    <property type="match status" value="1"/>
</dbReference>
<feature type="domain" description="Cytochrome c" evidence="9">
    <location>
        <begin position="878"/>
        <end position="963"/>
    </location>
</feature>
<feature type="binding site" description="covalent" evidence="6">
    <location>
        <position position="892"/>
    </location>
    <ligand>
        <name>heme c</name>
        <dbReference type="ChEBI" id="CHEBI:61717"/>
    </ligand>
</feature>
<feature type="binding site" description="covalent" evidence="6">
    <location>
        <position position="941"/>
    </location>
    <ligand>
        <name>heme c</name>
        <dbReference type="ChEBI" id="CHEBI:61717"/>
    </ligand>
</feature>
<dbReference type="PANTHER" id="PTHR40469:SF2">
    <property type="entry name" value="GALACTOSE-BINDING DOMAIN-LIKE SUPERFAMILY PROTEIN"/>
    <property type="match status" value="1"/>
</dbReference>
<dbReference type="InterPro" id="IPR022409">
    <property type="entry name" value="PKD/Chitinase_dom"/>
</dbReference>
<dbReference type="Gene3D" id="2.120.10.30">
    <property type="entry name" value="TolB, C-terminal domain"/>
    <property type="match status" value="1"/>
</dbReference>
<dbReference type="InterPro" id="IPR012938">
    <property type="entry name" value="Glc/Sorbosone_DH"/>
</dbReference>
<keyword evidence="2 6" id="KW-0349">Heme</keyword>
<evidence type="ECO:0000256" key="7">
    <source>
        <dbReference type="SAM" id="SignalP"/>
    </source>
</evidence>
<dbReference type="InterPro" id="IPR029010">
    <property type="entry name" value="ThuA-like"/>
</dbReference>
<dbReference type="Pfam" id="PF06283">
    <property type="entry name" value="ThuA"/>
    <property type="match status" value="1"/>
</dbReference>
<evidence type="ECO:0000256" key="6">
    <source>
        <dbReference type="PIRSR" id="PIRSR602324-1"/>
    </source>
</evidence>
<feature type="chain" id="PRO_5012747979" evidence="7">
    <location>
        <begin position="30"/>
        <end position="1154"/>
    </location>
</feature>
<keyword evidence="3 6" id="KW-0479">Metal-binding</keyword>
<dbReference type="GO" id="GO:0020037">
    <property type="term" value="F:heme binding"/>
    <property type="evidence" value="ECO:0007669"/>
    <property type="project" value="InterPro"/>
</dbReference>
<dbReference type="SUPFAM" id="SSF52317">
    <property type="entry name" value="Class I glutamine amidotransferase-like"/>
    <property type="match status" value="1"/>
</dbReference>
<dbReference type="InterPro" id="IPR013783">
    <property type="entry name" value="Ig-like_fold"/>
</dbReference>
<dbReference type="InterPro" id="IPR011042">
    <property type="entry name" value="6-blade_b-propeller_TolB-like"/>
</dbReference>
<evidence type="ECO:0000259" key="8">
    <source>
        <dbReference type="PROSITE" id="PS50093"/>
    </source>
</evidence>
<dbReference type="CDD" id="cd00146">
    <property type="entry name" value="PKD"/>
    <property type="match status" value="1"/>
</dbReference>
<dbReference type="EMBL" id="FQUO01000022">
    <property type="protein sequence ID" value="SHG23528.1"/>
    <property type="molecule type" value="Genomic_DNA"/>
</dbReference>
<evidence type="ECO:0000259" key="9">
    <source>
        <dbReference type="PROSITE" id="PS51007"/>
    </source>
</evidence>
<dbReference type="GO" id="GO:0005506">
    <property type="term" value="F:iron ion binding"/>
    <property type="evidence" value="ECO:0007669"/>
    <property type="project" value="InterPro"/>
</dbReference>
<comment type="PTM">
    <text evidence="6">Binds 1 heme c group covalently per subunit.</text>
</comment>
<dbReference type="PROSITE" id="PS51257">
    <property type="entry name" value="PROKAR_LIPOPROTEIN"/>
    <property type="match status" value="1"/>
</dbReference>
<evidence type="ECO:0000256" key="1">
    <source>
        <dbReference type="ARBA" id="ARBA00022448"/>
    </source>
</evidence>
<dbReference type="CDD" id="cd04084">
    <property type="entry name" value="CBM6_xylanase-like"/>
    <property type="match status" value="1"/>
</dbReference>
<dbReference type="Gene3D" id="1.10.760.10">
    <property type="entry name" value="Cytochrome c-like domain"/>
    <property type="match status" value="1"/>
</dbReference>
<keyword evidence="11" id="KW-1185">Reference proteome</keyword>
<dbReference type="InterPro" id="IPR002324">
    <property type="entry name" value="Cyt_c_ID"/>
</dbReference>
<feature type="binding site" description="covalent" evidence="6">
    <location>
        <position position="896"/>
    </location>
    <ligand>
        <name>heme c</name>
        <dbReference type="ChEBI" id="CHEBI:61717"/>
    </ligand>
</feature>
<dbReference type="Pfam" id="PF07995">
    <property type="entry name" value="GSDH"/>
    <property type="match status" value="1"/>
</dbReference>
<keyword evidence="4" id="KW-0249">Electron transport</keyword>
<dbReference type="OrthoDB" id="9816308at2"/>
<evidence type="ECO:0000256" key="2">
    <source>
        <dbReference type="ARBA" id="ARBA00022617"/>
    </source>
</evidence>
<evidence type="ECO:0000313" key="10">
    <source>
        <dbReference type="EMBL" id="SHG23528.1"/>
    </source>
</evidence>
<dbReference type="SMART" id="SM00089">
    <property type="entry name" value="PKD"/>
    <property type="match status" value="1"/>
</dbReference>
<dbReference type="AlphaFoldDB" id="A0A1M5I5D4"/>
<evidence type="ECO:0000256" key="5">
    <source>
        <dbReference type="ARBA" id="ARBA00023004"/>
    </source>
</evidence>
<dbReference type="InterPro" id="IPR000601">
    <property type="entry name" value="PKD_dom"/>
</dbReference>
<gene>
    <name evidence="10" type="ORF">SAMN05444008_1225</name>
</gene>
<name>A0A1M5I5D4_9BACT</name>